<sequence length="142" mass="15982">MRLDDARVARLATVGEDGQPHIVPVTFAARDDVIVIAIDHKPKSTRDLKRLRNIRANAKVSLLVDHYDEDWRRLWWIRADGTARITETTARRAWLIEKYPQYQDIPPEGPFILIDVTKTTSWSGGGPGLEHPPGDGGRPGQP</sequence>
<dbReference type="NCBIfam" id="TIGR03668">
    <property type="entry name" value="Rv0121_F420"/>
    <property type="match status" value="1"/>
</dbReference>
<feature type="region of interest" description="Disordered" evidence="2">
    <location>
        <begin position="122"/>
        <end position="142"/>
    </location>
</feature>
<dbReference type="GO" id="GO:0070967">
    <property type="term" value="F:coenzyme F420 binding"/>
    <property type="evidence" value="ECO:0007669"/>
    <property type="project" value="TreeGrafter"/>
</dbReference>
<dbReference type="Gene3D" id="2.30.110.10">
    <property type="entry name" value="Electron Transport, Fmn-binding Protein, Chain A"/>
    <property type="match status" value="1"/>
</dbReference>
<dbReference type="InterPro" id="IPR052019">
    <property type="entry name" value="F420H2_bilvrd_red/Heme_oxyg"/>
</dbReference>
<dbReference type="RefSeq" id="WP_084429768.1">
    <property type="nucleotide sequence ID" value="NZ_FWXV01000004.1"/>
</dbReference>
<dbReference type="InterPro" id="IPR012349">
    <property type="entry name" value="Split_barrel_FMN-bd"/>
</dbReference>
<proteinExistence type="predicted"/>
<name>A0A1Y5XXA0_KIBAR</name>
<dbReference type="InterPro" id="IPR011576">
    <property type="entry name" value="Pyridox_Oxase_N"/>
</dbReference>
<dbReference type="SUPFAM" id="SSF50475">
    <property type="entry name" value="FMN-binding split barrel"/>
    <property type="match status" value="1"/>
</dbReference>
<evidence type="ECO:0000256" key="1">
    <source>
        <dbReference type="ARBA" id="ARBA00023002"/>
    </source>
</evidence>
<accession>A0A1Y5XXA0</accession>
<dbReference type="InterPro" id="IPR019967">
    <property type="entry name" value="F420-dep_enz_PPOX_Rv0121"/>
</dbReference>
<dbReference type="AlphaFoldDB" id="A0A1Y5XXA0"/>
<gene>
    <name evidence="4" type="ORF">SAMN05661093_05484</name>
</gene>
<dbReference type="EMBL" id="FWXV01000004">
    <property type="protein sequence ID" value="SMD16357.1"/>
    <property type="molecule type" value="Genomic_DNA"/>
</dbReference>
<evidence type="ECO:0000313" key="4">
    <source>
        <dbReference type="EMBL" id="SMD16357.1"/>
    </source>
</evidence>
<dbReference type="Proteomes" id="UP000192674">
    <property type="component" value="Unassembled WGS sequence"/>
</dbReference>
<dbReference type="Pfam" id="PF01243">
    <property type="entry name" value="PNPOx_N"/>
    <property type="match status" value="1"/>
</dbReference>
<dbReference type="GO" id="GO:0016627">
    <property type="term" value="F:oxidoreductase activity, acting on the CH-CH group of donors"/>
    <property type="evidence" value="ECO:0007669"/>
    <property type="project" value="TreeGrafter"/>
</dbReference>
<reference evidence="4 5" key="1">
    <citation type="submission" date="2017-04" db="EMBL/GenBank/DDBJ databases">
        <authorList>
            <person name="Afonso C.L."/>
            <person name="Miller P.J."/>
            <person name="Scott M.A."/>
            <person name="Spackman E."/>
            <person name="Goraichik I."/>
            <person name="Dimitrov K.M."/>
            <person name="Suarez D.L."/>
            <person name="Swayne D.E."/>
        </authorList>
    </citation>
    <scope>NUCLEOTIDE SEQUENCE [LARGE SCALE GENOMIC DNA]</scope>
    <source>
        <strain evidence="4 5">DSM 43828</strain>
    </source>
</reference>
<dbReference type="GO" id="GO:0005829">
    <property type="term" value="C:cytosol"/>
    <property type="evidence" value="ECO:0007669"/>
    <property type="project" value="TreeGrafter"/>
</dbReference>
<evidence type="ECO:0000259" key="3">
    <source>
        <dbReference type="Pfam" id="PF01243"/>
    </source>
</evidence>
<keyword evidence="1" id="KW-0560">Oxidoreductase</keyword>
<organism evidence="4 5">
    <name type="scientific">Kibdelosporangium aridum</name>
    <dbReference type="NCBI Taxonomy" id="2030"/>
    <lineage>
        <taxon>Bacteria</taxon>
        <taxon>Bacillati</taxon>
        <taxon>Actinomycetota</taxon>
        <taxon>Actinomycetes</taxon>
        <taxon>Pseudonocardiales</taxon>
        <taxon>Pseudonocardiaceae</taxon>
        <taxon>Kibdelosporangium</taxon>
    </lineage>
</organism>
<evidence type="ECO:0000256" key="2">
    <source>
        <dbReference type="SAM" id="MobiDB-lite"/>
    </source>
</evidence>
<dbReference type="OrthoDB" id="9812086at2"/>
<evidence type="ECO:0000313" key="5">
    <source>
        <dbReference type="Proteomes" id="UP000192674"/>
    </source>
</evidence>
<feature type="domain" description="Pyridoxamine 5'-phosphate oxidase N-terminal" evidence="3">
    <location>
        <begin position="3"/>
        <end position="108"/>
    </location>
</feature>
<dbReference type="PANTHER" id="PTHR35176:SF2">
    <property type="entry name" value="F420H(2)-DEPENDENT REDUCTASE RV1155"/>
    <property type="match status" value="1"/>
</dbReference>
<feature type="compositionally biased region" description="Gly residues" evidence="2">
    <location>
        <begin position="123"/>
        <end position="142"/>
    </location>
</feature>
<dbReference type="PANTHER" id="PTHR35176">
    <property type="entry name" value="HEME OXYGENASE HI_0854-RELATED"/>
    <property type="match status" value="1"/>
</dbReference>
<keyword evidence="5" id="KW-1185">Reference proteome</keyword>
<protein>
    <submittedName>
        <fullName evidence="4">PPOX class probable F420-dependent enzyme, Rv0121 family</fullName>
    </submittedName>
</protein>